<dbReference type="PANTHER" id="PTHR11907">
    <property type="entry name" value="AMIDOPHOSPHORIBOSYLTRANSFERASE"/>
    <property type="match status" value="1"/>
</dbReference>
<feature type="non-terminal residue" evidence="7">
    <location>
        <position position="414"/>
    </location>
</feature>
<evidence type="ECO:0000256" key="3">
    <source>
        <dbReference type="ARBA" id="ARBA00022962"/>
    </source>
</evidence>
<dbReference type="SUPFAM" id="SSF56235">
    <property type="entry name" value="N-terminal nucleophile aminohydrolases (Ntn hydrolases)"/>
    <property type="match status" value="1"/>
</dbReference>
<keyword evidence="2 7" id="KW-0808">Transferase</keyword>
<dbReference type="InterPro" id="IPR035584">
    <property type="entry name" value="PurF_N"/>
</dbReference>
<dbReference type="CDD" id="cd00715">
    <property type="entry name" value="GPATase_N"/>
    <property type="match status" value="1"/>
</dbReference>
<dbReference type="GO" id="GO:0009113">
    <property type="term" value="P:purine nucleobase biosynthetic process"/>
    <property type="evidence" value="ECO:0007669"/>
    <property type="project" value="InterPro"/>
</dbReference>
<dbReference type="Gene3D" id="3.60.20.10">
    <property type="entry name" value="Glutamine Phosphoribosylpyrophosphate, subunit 1, domain 1"/>
    <property type="match status" value="1"/>
</dbReference>
<name>A0A443S9X3_9ACAR</name>
<evidence type="ECO:0000256" key="2">
    <source>
        <dbReference type="ARBA" id="ARBA00022679"/>
    </source>
</evidence>
<evidence type="ECO:0000256" key="5">
    <source>
        <dbReference type="PIRSR" id="PIRSR000485-1"/>
    </source>
</evidence>
<evidence type="ECO:0000256" key="4">
    <source>
        <dbReference type="ARBA" id="ARBA00025704"/>
    </source>
</evidence>
<dbReference type="GO" id="GO:0004044">
    <property type="term" value="F:amidophosphoribosyltransferase activity"/>
    <property type="evidence" value="ECO:0007669"/>
    <property type="project" value="InterPro"/>
</dbReference>
<protein>
    <submittedName>
        <fullName evidence="7">Glutamine phosphoribosylpyrophosphate amidotransferase-like protein</fullName>
    </submittedName>
</protein>
<accession>A0A443S9X3</accession>
<keyword evidence="1" id="KW-0328">Glycosyltransferase</keyword>
<dbReference type="Proteomes" id="UP000288716">
    <property type="component" value="Unassembled WGS sequence"/>
</dbReference>
<evidence type="ECO:0000256" key="1">
    <source>
        <dbReference type="ARBA" id="ARBA00022676"/>
    </source>
</evidence>
<dbReference type="PROSITE" id="PS51278">
    <property type="entry name" value="GATASE_TYPE_2"/>
    <property type="match status" value="1"/>
</dbReference>
<feature type="active site" description="Nucleophile" evidence="5">
    <location>
        <position position="19"/>
    </location>
</feature>
<gene>
    <name evidence="7" type="ORF">B4U80_05815</name>
</gene>
<comment type="caution">
    <text evidence="7">The sequence shown here is derived from an EMBL/GenBank/DDBJ whole genome shotgun (WGS) entry which is preliminary data.</text>
</comment>
<organism evidence="7 8">
    <name type="scientific">Leptotrombidium deliense</name>
    <dbReference type="NCBI Taxonomy" id="299467"/>
    <lineage>
        <taxon>Eukaryota</taxon>
        <taxon>Metazoa</taxon>
        <taxon>Ecdysozoa</taxon>
        <taxon>Arthropoda</taxon>
        <taxon>Chelicerata</taxon>
        <taxon>Arachnida</taxon>
        <taxon>Acari</taxon>
        <taxon>Acariformes</taxon>
        <taxon>Trombidiformes</taxon>
        <taxon>Prostigmata</taxon>
        <taxon>Anystina</taxon>
        <taxon>Parasitengona</taxon>
        <taxon>Trombiculoidea</taxon>
        <taxon>Trombiculidae</taxon>
        <taxon>Leptotrombidium</taxon>
    </lineage>
</organism>
<dbReference type="PIRSF" id="PIRSF000485">
    <property type="entry name" value="Amd_phspho_trans"/>
    <property type="match status" value="1"/>
</dbReference>
<dbReference type="InterPro" id="IPR017932">
    <property type="entry name" value="GATase_2_dom"/>
</dbReference>
<dbReference type="VEuPathDB" id="VectorBase:LDEU007706"/>
<keyword evidence="3" id="KW-0315">Glutamine amidotransferase</keyword>
<evidence type="ECO:0000259" key="6">
    <source>
        <dbReference type="PROSITE" id="PS51278"/>
    </source>
</evidence>
<dbReference type="InterPro" id="IPR029055">
    <property type="entry name" value="Ntn_hydrolases_N"/>
</dbReference>
<feature type="domain" description="Glutamine amidotransferase type-2" evidence="6">
    <location>
        <begin position="19"/>
        <end position="298"/>
    </location>
</feature>
<dbReference type="SUPFAM" id="SSF53271">
    <property type="entry name" value="PRTase-like"/>
    <property type="match status" value="1"/>
</dbReference>
<comment type="pathway">
    <text evidence="4">Purine metabolism.</text>
</comment>
<dbReference type="Pfam" id="PF13522">
    <property type="entry name" value="GATase_6"/>
    <property type="match status" value="1"/>
</dbReference>
<dbReference type="InterPro" id="IPR029057">
    <property type="entry name" value="PRTase-like"/>
</dbReference>
<evidence type="ECO:0000313" key="8">
    <source>
        <dbReference type="Proteomes" id="UP000288716"/>
    </source>
</evidence>
<dbReference type="STRING" id="299467.A0A443S9X3"/>
<dbReference type="AlphaFoldDB" id="A0A443S9X3"/>
<keyword evidence="8" id="KW-1185">Reference proteome</keyword>
<proteinExistence type="predicted"/>
<evidence type="ECO:0000313" key="7">
    <source>
        <dbReference type="EMBL" id="RWS24333.1"/>
    </source>
</evidence>
<dbReference type="EMBL" id="NCKV01005011">
    <property type="protein sequence ID" value="RWS24333.1"/>
    <property type="molecule type" value="Genomic_DNA"/>
</dbReference>
<reference evidence="7 8" key="1">
    <citation type="journal article" date="2018" name="Gigascience">
        <title>Genomes of trombidid mites reveal novel predicted allergens and laterally-transferred genes associated with secondary metabolism.</title>
        <authorList>
            <person name="Dong X."/>
            <person name="Chaisiri K."/>
            <person name="Xia D."/>
            <person name="Armstrong S.D."/>
            <person name="Fang Y."/>
            <person name="Donnelly M.J."/>
            <person name="Kadowaki T."/>
            <person name="McGarry J.W."/>
            <person name="Darby A.C."/>
            <person name="Makepeace B.L."/>
        </authorList>
    </citation>
    <scope>NUCLEOTIDE SEQUENCE [LARGE SCALE GENOMIC DNA]</scope>
    <source>
        <strain evidence="7">UoL-UT</strain>
    </source>
</reference>
<sequence length="414" mass="45880">MDCVQQESATRETLLQEKCGIFACIANGDWPTNLDVAQIICLGLVGLQHRGQEAAGIVTCKFGNQPFAMHRNMGLVSQIFNDQIIKSLSGNLGIGHTRYSTMGGSDNVQLSQPFVVHTSYGTISIAHNGELVNSQRLRQKILDNGVGLSTGSDSELITQCLCMKPPKIRHRNEKDLNENIEKEAKDVRNYTLVADELSEDEEEILSRVLNFMSLAPLSYSLVIMYEECIYAVRDPFGNRPLCIGTLVPPPHDGGPRTSQEKLAIEGWVVSSESCSFPSVCAKIWRDVEPGEIIKLARNKAPRTLAIAHRKEDKLPATCIFEYVYFARPDSLIEGQMVYAVRQKCGQQLAIEAPVRMCEGKEFIVAPVPESSIPAALGFSQQSGIPYVEVFCKNRYVGRTFIQPSTRLRRLGVAK</sequence>
<dbReference type="InterPro" id="IPR005854">
    <property type="entry name" value="PurF"/>
</dbReference>
<dbReference type="OrthoDB" id="191723at2759"/>